<dbReference type="AlphaFoldDB" id="S7VP77"/>
<sequence>MLNENEVIVTCLNKNTILLHEAEFEQLGNRKILFNTGLSPAWDAAPFEKWLNGDNVVYCDTLGALGDERFLKYSYVHCLQVSSGRTQQAFRRLSEKVLANLTAYFKTQ</sequence>
<comment type="caution">
    <text evidence="1">The sequence shown here is derived from an EMBL/GenBank/DDBJ whole genome shotgun (WGS) entry which is preliminary data.</text>
</comment>
<dbReference type="EMBL" id="ATNM01000027">
    <property type="protein sequence ID" value="EPR71162.1"/>
    <property type="molecule type" value="Genomic_DNA"/>
</dbReference>
<dbReference type="GO" id="GO:0030267">
    <property type="term" value="F:glyoxylate reductase (NADPH) activity"/>
    <property type="evidence" value="ECO:0007669"/>
    <property type="project" value="UniProtKB-EC"/>
</dbReference>
<proteinExistence type="predicted"/>
<keyword evidence="1" id="KW-0560">Oxidoreductase</keyword>
<dbReference type="PATRIC" id="fig|641524.5.peg.576"/>
<gene>
    <name evidence="1" type="ORF">ADICYQ_0582</name>
</gene>
<dbReference type="GO" id="GO:0047964">
    <property type="term" value="F:glyoxylate reductase (NADH) activity"/>
    <property type="evidence" value="ECO:0007669"/>
    <property type="project" value="UniProtKB-EC"/>
</dbReference>
<organism evidence="1 2">
    <name type="scientific">Cyclobacterium qasimii M12-11B</name>
    <dbReference type="NCBI Taxonomy" id="641524"/>
    <lineage>
        <taxon>Bacteria</taxon>
        <taxon>Pseudomonadati</taxon>
        <taxon>Bacteroidota</taxon>
        <taxon>Cytophagia</taxon>
        <taxon>Cytophagales</taxon>
        <taxon>Cyclobacteriaceae</taxon>
        <taxon>Cyclobacterium</taxon>
    </lineage>
</organism>
<dbReference type="GO" id="GO:0016618">
    <property type="term" value="F:hydroxypyruvate reductase [NAD(P)H] activity"/>
    <property type="evidence" value="ECO:0007669"/>
    <property type="project" value="UniProtKB-EC"/>
</dbReference>
<dbReference type="STRING" id="641524.ADICYQ_0582"/>
<dbReference type="EC" id="1.1.1.26" evidence="1"/>
<dbReference type="EC" id="1.1.1.81" evidence="1"/>
<dbReference type="EC" id="1.1.1.79" evidence="1"/>
<reference evidence="1 2" key="1">
    <citation type="journal article" date="2013" name="Genome Announc.">
        <title>Draft Genome Sequence of Cyclobacterium qasimii Strain M12-11BT, Isolated from Arctic Marine Sediment.</title>
        <authorList>
            <person name="Shivaji S."/>
            <person name="Ara S."/>
            <person name="Singh A."/>
            <person name="Kumar Pinnaka A."/>
        </authorList>
    </citation>
    <scope>NUCLEOTIDE SEQUENCE [LARGE SCALE GENOMIC DNA]</scope>
    <source>
        <strain evidence="1 2">M12-11B</strain>
    </source>
</reference>
<evidence type="ECO:0000313" key="1">
    <source>
        <dbReference type="EMBL" id="EPR71162.1"/>
    </source>
</evidence>
<accession>S7VP77</accession>
<protein>
    <submittedName>
        <fullName evidence="1">Glyoxylate reductase</fullName>
        <ecNumber evidence="1">1.1.1.26</ecNumber>
        <ecNumber evidence="1">1.1.1.79</ecNumber>
        <ecNumber evidence="1">1.1.1.81</ecNumber>
    </submittedName>
</protein>
<dbReference type="eggNOG" id="COG1052">
    <property type="taxonomic scope" value="Bacteria"/>
</dbReference>
<name>S7VP77_9BACT</name>
<evidence type="ECO:0000313" key="2">
    <source>
        <dbReference type="Proteomes" id="UP000014974"/>
    </source>
</evidence>
<dbReference type="Proteomes" id="UP000014974">
    <property type="component" value="Unassembled WGS sequence"/>
</dbReference>